<name>A0A9P8P5A2_9ASCO</name>
<accession>A0A9P8P5A2</accession>
<organism evidence="1 2">
    <name type="scientific">Ogataea polymorpha</name>
    <dbReference type="NCBI Taxonomy" id="460523"/>
    <lineage>
        <taxon>Eukaryota</taxon>
        <taxon>Fungi</taxon>
        <taxon>Dikarya</taxon>
        <taxon>Ascomycota</taxon>
        <taxon>Saccharomycotina</taxon>
        <taxon>Pichiomycetes</taxon>
        <taxon>Pichiales</taxon>
        <taxon>Pichiaceae</taxon>
        <taxon>Ogataea</taxon>
    </lineage>
</organism>
<dbReference type="Proteomes" id="UP000788993">
    <property type="component" value="Unassembled WGS sequence"/>
</dbReference>
<evidence type="ECO:0000313" key="2">
    <source>
        <dbReference type="Proteomes" id="UP000788993"/>
    </source>
</evidence>
<comment type="caution">
    <text evidence="1">The sequence shown here is derived from an EMBL/GenBank/DDBJ whole genome shotgun (WGS) entry which is preliminary data.</text>
</comment>
<proteinExistence type="predicted"/>
<dbReference type="AlphaFoldDB" id="A0A9P8P5A2"/>
<dbReference type="EMBL" id="JAEUBD010001178">
    <property type="protein sequence ID" value="KAH3665305.1"/>
    <property type="molecule type" value="Genomic_DNA"/>
</dbReference>
<reference evidence="1" key="1">
    <citation type="journal article" date="2021" name="Open Biol.">
        <title>Shared evolutionary footprints suggest mitochondrial oxidative damage underlies multiple complex I losses in fungi.</title>
        <authorList>
            <person name="Schikora-Tamarit M.A."/>
            <person name="Marcet-Houben M."/>
            <person name="Nosek J."/>
            <person name="Gabaldon T."/>
        </authorList>
    </citation>
    <scope>NUCLEOTIDE SEQUENCE</scope>
    <source>
        <strain evidence="1">NCAIM Y.01608</strain>
    </source>
</reference>
<keyword evidence="2" id="KW-1185">Reference proteome</keyword>
<gene>
    <name evidence="1" type="ORF">OGATHE_004121</name>
</gene>
<evidence type="ECO:0000313" key="1">
    <source>
        <dbReference type="EMBL" id="KAH3665305.1"/>
    </source>
</evidence>
<protein>
    <submittedName>
        <fullName evidence="1">Uncharacterized protein</fullName>
    </submittedName>
</protein>
<reference evidence="1" key="2">
    <citation type="submission" date="2021-01" db="EMBL/GenBank/DDBJ databases">
        <authorList>
            <person name="Schikora-Tamarit M.A."/>
        </authorList>
    </citation>
    <scope>NUCLEOTIDE SEQUENCE</scope>
    <source>
        <strain evidence="1">NCAIM Y.01608</strain>
    </source>
</reference>
<sequence>MEPSVEYDHSSFLSSSNGFVTQFPCVPLENALASRTDSLTGGRMCSARNPDSCSVCDVLDGTCKLNWTMGSGLTVSELTEESVIPCKSDTDADKAGAVRIMAGVRLLVSKHTYLATRMKTLLACMPPPAASSTRNIEDGSFLAK</sequence>